<organism evidence="1 2">
    <name type="scientific">Actinoallomurus liliacearum</name>
    <dbReference type="NCBI Taxonomy" id="1080073"/>
    <lineage>
        <taxon>Bacteria</taxon>
        <taxon>Bacillati</taxon>
        <taxon>Actinomycetota</taxon>
        <taxon>Actinomycetes</taxon>
        <taxon>Streptosporangiales</taxon>
        <taxon>Thermomonosporaceae</taxon>
        <taxon>Actinoallomurus</taxon>
    </lineage>
</organism>
<comment type="caution">
    <text evidence="1">The sequence shown here is derived from an EMBL/GenBank/DDBJ whole genome shotgun (WGS) entry which is preliminary data.</text>
</comment>
<evidence type="ECO:0000313" key="1">
    <source>
        <dbReference type="EMBL" id="GAA4619395.1"/>
    </source>
</evidence>
<sequence>MRQNVYAATPKYPTKNAPTWSGAVAKQVKKAPAFTGASYIFDEPSFDGVCNTASSYNLWSGLGGTKDGRLMQNGVDNIGGKGPNDDYAWWEVLSKDRKNYLPEMKVKNFSVRAGDRVFVGTSYYAPKKQVSFSFYNYRTRKAVTLGPWGVINTPQGSFLASVFYDGSTAEQIVERSQTLKDGPLMLRKPHAGYSHTYEAGFSNGKQDGEDFAFKNIYRYVMQDIKINISEPVKFISKVKHEGSYLAQWNNKWDRCYA</sequence>
<dbReference type="InterPro" id="IPR013320">
    <property type="entry name" value="ConA-like_dom_sf"/>
</dbReference>
<keyword evidence="2" id="KW-1185">Reference proteome</keyword>
<accession>A0ABP8TY85</accession>
<name>A0ABP8TY85_9ACTN</name>
<dbReference type="EMBL" id="BAABHJ010000041">
    <property type="protein sequence ID" value="GAA4619395.1"/>
    <property type="molecule type" value="Genomic_DNA"/>
</dbReference>
<evidence type="ECO:0000313" key="2">
    <source>
        <dbReference type="Proteomes" id="UP001500212"/>
    </source>
</evidence>
<dbReference type="Pfam" id="PF01828">
    <property type="entry name" value="Peptidase_A4"/>
    <property type="match status" value="1"/>
</dbReference>
<dbReference type="RefSeq" id="WP_345367561.1">
    <property type="nucleotide sequence ID" value="NZ_BAABHJ010000041.1"/>
</dbReference>
<reference evidence="2" key="1">
    <citation type="journal article" date="2019" name="Int. J. Syst. Evol. Microbiol.">
        <title>The Global Catalogue of Microorganisms (GCM) 10K type strain sequencing project: providing services to taxonomists for standard genome sequencing and annotation.</title>
        <authorList>
            <consortium name="The Broad Institute Genomics Platform"/>
            <consortium name="The Broad Institute Genome Sequencing Center for Infectious Disease"/>
            <person name="Wu L."/>
            <person name="Ma J."/>
        </authorList>
    </citation>
    <scope>NUCLEOTIDE SEQUENCE [LARGE SCALE GENOMIC DNA]</scope>
    <source>
        <strain evidence="2">JCM 17938</strain>
    </source>
</reference>
<proteinExistence type="predicted"/>
<dbReference type="InterPro" id="IPR038656">
    <property type="entry name" value="Peptidase_G1_sf"/>
</dbReference>
<gene>
    <name evidence="1" type="ORF">GCM10023195_87660</name>
</gene>
<dbReference type="Proteomes" id="UP001500212">
    <property type="component" value="Unassembled WGS sequence"/>
</dbReference>
<protein>
    <submittedName>
        <fullName evidence="1">Uncharacterized protein</fullName>
    </submittedName>
</protein>
<dbReference type="Gene3D" id="2.60.120.700">
    <property type="entry name" value="Peptidase G1"/>
    <property type="match status" value="1"/>
</dbReference>
<dbReference type="SUPFAM" id="SSF49899">
    <property type="entry name" value="Concanavalin A-like lectins/glucanases"/>
    <property type="match status" value="1"/>
</dbReference>
<dbReference type="InterPro" id="IPR000250">
    <property type="entry name" value="Peptidase_G1"/>
</dbReference>